<protein>
    <recommendedName>
        <fullName evidence="3">Phage protein</fullName>
    </recommendedName>
</protein>
<dbReference type="EMBL" id="VBTE01000041">
    <property type="protein sequence ID" value="TLQ06065.1"/>
    <property type="molecule type" value="Genomic_DNA"/>
</dbReference>
<comment type="caution">
    <text evidence="1">The sequence shown here is derived from an EMBL/GenBank/DDBJ whole genome shotgun (WGS) entry which is preliminary data.</text>
</comment>
<name>A0A5R9C062_9LACT</name>
<evidence type="ECO:0000313" key="1">
    <source>
        <dbReference type="EMBL" id="TLQ06065.1"/>
    </source>
</evidence>
<dbReference type="OrthoDB" id="2218843at2"/>
<reference evidence="1 2" key="1">
    <citation type="submission" date="2019-05" db="EMBL/GenBank/DDBJ databases">
        <title>The metagenome of a microbial culture collection derived from dairy environment covers the genomic content of the human microbiome.</title>
        <authorList>
            <person name="Roder T."/>
            <person name="Wuthrich D."/>
            <person name="Sattari Z."/>
            <person name="Von Ah U."/>
            <person name="Bar C."/>
            <person name="Ronchi F."/>
            <person name="Macpherson A.J."/>
            <person name="Ganal-Vonarburg S.C."/>
            <person name="Bruggmann R."/>
            <person name="Vergeres G."/>
        </authorList>
    </citation>
    <scope>NUCLEOTIDE SEQUENCE [LARGE SCALE GENOMIC DNA]</scope>
    <source>
        <strain evidence="1 2">FAM 24235</strain>
    </source>
</reference>
<accession>A0A5R9C062</accession>
<organism evidence="1 2">
    <name type="scientific">Marinilactibacillus psychrotolerans</name>
    <dbReference type="NCBI Taxonomy" id="191770"/>
    <lineage>
        <taxon>Bacteria</taxon>
        <taxon>Bacillati</taxon>
        <taxon>Bacillota</taxon>
        <taxon>Bacilli</taxon>
        <taxon>Lactobacillales</taxon>
        <taxon>Carnobacteriaceae</taxon>
        <taxon>Marinilactibacillus</taxon>
    </lineage>
</organism>
<evidence type="ECO:0000313" key="2">
    <source>
        <dbReference type="Proteomes" id="UP000307201"/>
    </source>
</evidence>
<dbReference type="Pfam" id="PF12363">
    <property type="entry name" value="Phage_TAC_12"/>
    <property type="match status" value="1"/>
</dbReference>
<dbReference type="AlphaFoldDB" id="A0A5R9C062"/>
<evidence type="ECO:0008006" key="3">
    <source>
        <dbReference type="Google" id="ProtNLM"/>
    </source>
</evidence>
<dbReference type="InterPro" id="IPR024410">
    <property type="entry name" value="Phage_TAC_12"/>
</dbReference>
<sequence length="157" mass="18140">MAITIKVKEKDIDIKFNYRLLFLANKKLGSKDKNGVNQEDGAANLFNNMMDRKESAIHNLIELASKDKLTENDLIDAVSDYTEEHGFEETFKEIENEMLNSGFFLPKIQKQIQDMKFSLDLLKEKKTEESQDQVRAIKAMAERLEKRISSHNAPDKD</sequence>
<proteinExistence type="predicted"/>
<dbReference type="Proteomes" id="UP000307201">
    <property type="component" value="Unassembled WGS sequence"/>
</dbReference>
<gene>
    <name evidence="1" type="ORF">FEZ48_11270</name>
</gene>
<dbReference type="RefSeq" id="WP_138472754.1">
    <property type="nucleotide sequence ID" value="NZ_VBTE01000041.1"/>
</dbReference>